<dbReference type="GeneID" id="9703836"/>
<dbReference type="STRING" id="79929.MTBMA_c01310"/>
<evidence type="ECO:0000259" key="5">
    <source>
        <dbReference type="PROSITE" id="PS50931"/>
    </source>
</evidence>
<dbReference type="GO" id="GO:0003700">
    <property type="term" value="F:DNA-binding transcription factor activity"/>
    <property type="evidence" value="ECO:0007669"/>
    <property type="project" value="InterPro"/>
</dbReference>
<dbReference type="EMBL" id="CP001710">
    <property type="protein sequence ID" value="ADL57740.1"/>
    <property type="molecule type" value="Genomic_DNA"/>
</dbReference>
<dbReference type="PANTHER" id="PTHR30126:SF40">
    <property type="entry name" value="HTH-TYPE TRANSCRIPTIONAL REGULATOR GLTR"/>
    <property type="match status" value="1"/>
</dbReference>
<dbReference type="PaxDb" id="79929-MTBMA_c01310"/>
<dbReference type="PATRIC" id="fig|79929.8.peg.127"/>
<dbReference type="Pfam" id="PF00126">
    <property type="entry name" value="HTH_1"/>
    <property type="match status" value="1"/>
</dbReference>
<dbReference type="InterPro" id="IPR036390">
    <property type="entry name" value="WH_DNA-bd_sf"/>
</dbReference>
<keyword evidence="7" id="KW-1185">Reference proteome</keyword>
<dbReference type="PROSITE" id="PS50931">
    <property type="entry name" value="HTH_LYSR"/>
    <property type="match status" value="1"/>
</dbReference>
<accession>D9PU42</accession>
<dbReference type="KEGG" id="mmg:MTBMA_c01310"/>
<evidence type="ECO:0000313" key="6">
    <source>
        <dbReference type="EMBL" id="ADL57740.1"/>
    </source>
</evidence>
<name>D9PU42_METTM</name>
<dbReference type="RefSeq" id="WP_013294969.1">
    <property type="nucleotide sequence ID" value="NC_014408.1"/>
</dbReference>
<evidence type="ECO:0000256" key="4">
    <source>
        <dbReference type="ARBA" id="ARBA00023163"/>
    </source>
</evidence>
<dbReference type="HOGENOM" id="CLU_971843_0_0_2"/>
<dbReference type="SUPFAM" id="SSF53850">
    <property type="entry name" value="Periplasmic binding protein-like II"/>
    <property type="match status" value="1"/>
</dbReference>
<evidence type="ECO:0000256" key="2">
    <source>
        <dbReference type="ARBA" id="ARBA00023015"/>
    </source>
</evidence>
<reference key="1">
    <citation type="submission" date="2009-08" db="EMBL/GenBank/DDBJ databases">
        <title>The genome sequence of Methanothermobacter marburgensis.</title>
        <authorList>
            <person name="Kaster A."/>
            <person name="Seedorf H."/>
            <person name="Goenrich M."/>
            <person name="Wiezer A."/>
            <person name="Liesegang H."/>
            <person name="Thauer R."/>
            <person name="Gottschalk G."/>
        </authorList>
    </citation>
    <scope>NUCLEOTIDE SEQUENCE</scope>
    <source>
        <strain>Marburg</strain>
    </source>
</reference>
<feature type="domain" description="HTH lysR-type" evidence="5">
    <location>
        <begin position="21"/>
        <end position="73"/>
    </location>
</feature>
<keyword evidence="4" id="KW-0804">Transcription</keyword>
<dbReference type="GO" id="GO:0000976">
    <property type="term" value="F:transcription cis-regulatory region binding"/>
    <property type="evidence" value="ECO:0007669"/>
    <property type="project" value="TreeGrafter"/>
</dbReference>
<evidence type="ECO:0000256" key="3">
    <source>
        <dbReference type="ARBA" id="ARBA00023125"/>
    </source>
</evidence>
<evidence type="ECO:0000256" key="1">
    <source>
        <dbReference type="ARBA" id="ARBA00009437"/>
    </source>
</evidence>
<dbReference type="InterPro" id="IPR036388">
    <property type="entry name" value="WH-like_DNA-bd_sf"/>
</dbReference>
<proteinExistence type="inferred from homology"/>
<gene>
    <name evidence="6" type="ordered locus">MTBMA_c01310</name>
</gene>
<dbReference type="PANTHER" id="PTHR30126">
    <property type="entry name" value="HTH-TYPE TRANSCRIPTIONAL REGULATOR"/>
    <property type="match status" value="1"/>
</dbReference>
<dbReference type="Gene3D" id="1.10.10.10">
    <property type="entry name" value="Winged helix-like DNA-binding domain superfamily/Winged helix DNA-binding domain"/>
    <property type="match status" value="1"/>
</dbReference>
<dbReference type="InterPro" id="IPR000847">
    <property type="entry name" value="LysR_HTH_N"/>
</dbReference>
<keyword evidence="2" id="KW-0805">Transcription regulation</keyword>
<protein>
    <submittedName>
        <fullName evidence="6">Predicted transcriptional regulator</fullName>
    </submittedName>
</protein>
<sequence>MDIEPLPGMKINGHELDHRFLETLRVIGETFSQRKAARILGVTPQVLNRRVLRVESLLGVKLVKSSGAGSELTPEGMEILRTYMRHLKVLSGSGRLMVAAGYISSNLAEVFIERFGVEASLFSCCDADLFHLAERSILDVIFLDDPLQAYQRGLDFVPVAYDHLVLVGSDARTMRELDGSSFVGVEGSAQRLAWEVLSDSGVSFEIVREVRSPYHAQRIVKNEQELMTFLSASQFSGSEILKNETRHVISAVVCRESEGVEEFMDFIRREGQEAVLEAGFEPLH</sequence>
<dbReference type="Proteomes" id="UP000000345">
    <property type="component" value="Chromosome"/>
</dbReference>
<evidence type="ECO:0000313" key="7">
    <source>
        <dbReference type="Proteomes" id="UP000000345"/>
    </source>
</evidence>
<dbReference type="AlphaFoldDB" id="D9PU42"/>
<dbReference type="GeneID" id="77398912"/>
<dbReference type="OrthoDB" id="62169at2157"/>
<organism evidence="6 7">
    <name type="scientific">Methanothermobacter marburgensis (strain ATCC BAA-927 / DSM 2133 / JCM 14651 / NBRC 100331 / OCM 82 / Marburg)</name>
    <name type="common">Methanobacterium thermoautotrophicum</name>
    <dbReference type="NCBI Taxonomy" id="79929"/>
    <lineage>
        <taxon>Archaea</taxon>
        <taxon>Methanobacteriati</taxon>
        <taxon>Methanobacteriota</taxon>
        <taxon>Methanomada group</taxon>
        <taxon>Methanobacteria</taxon>
        <taxon>Methanobacteriales</taxon>
        <taxon>Methanobacteriaceae</taxon>
        <taxon>Methanothermobacter</taxon>
    </lineage>
</organism>
<dbReference type="SUPFAM" id="SSF46785">
    <property type="entry name" value="Winged helix' DNA-binding domain"/>
    <property type="match status" value="1"/>
</dbReference>
<comment type="similarity">
    <text evidence="1">Belongs to the LysR transcriptional regulatory family.</text>
</comment>
<reference evidence="6 7" key="2">
    <citation type="journal article" date="2010" name="J. Bacteriol.">
        <title>Complete genome sequence of Methanothermobacter marburgensis, a methanoarchaeon model organism.</title>
        <authorList>
            <person name="Liesegang H."/>
            <person name="Kaster A.K."/>
            <person name="Wiezer A."/>
            <person name="Goenrich M."/>
            <person name="Wollherr A."/>
            <person name="Seedorf H."/>
            <person name="Gottschalk G."/>
            <person name="Thauer R.K."/>
        </authorList>
    </citation>
    <scope>NUCLEOTIDE SEQUENCE [LARGE SCALE GENOMIC DNA]</scope>
    <source>
        <strain evidence="7">ATCC BAA-927 / DSM 2133 / JCM 14651 / NBRC 100331 / OCM 82 / Marburg</strain>
    </source>
</reference>
<keyword evidence="3" id="KW-0238">DNA-binding</keyword>